<keyword evidence="2" id="KW-1185">Reference proteome</keyword>
<comment type="caution">
    <text evidence="1">The sequence shown here is derived from an EMBL/GenBank/DDBJ whole genome shotgun (WGS) entry which is preliminary data.</text>
</comment>
<feature type="non-terminal residue" evidence="1">
    <location>
        <position position="151"/>
    </location>
</feature>
<gene>
    <name evidence="1" type="ORF">PENTCL1PPCAC_4333</name>
</gene>
<dbReference type="AlphaFoldDB" id="A0AAV5SGJ5"/>
<evidence type="ECO:0000313" key="2">
    <source>
        <dbReference type="Proteomes" id="UP001432027"/>
    </source>
</evidence>
<reference evidence="1" key="1">
    <citation type="submission" date="2023-10" db="EMBL/GenBank/DDBJ databases">
        <title>Genome assembly of Pristionchus species.</title>
        <authorList>
            <person name="Yoshida K."/>
            <person name="Sommer R.J."/>
        </authorList>
    </citation>
    <scope>NUCLEOTIDE SEQUENCE</scope>
    <source>
        <strain evidence="1">RS0144</strain>
    </source>
</reference>
<protein>
    <submittedName>
        <fullName evidence="1">Uncharacterized protein</fullName>
    </submittedName>
</protein>
<dbReference type="Proteomes" id="UP001432027">
    <property type="component" value="Unassembled WGS sequence"/>
</dbReference>
<dbReference type="EMBL" id="BTSX01000001">
    <property type="protein sequence ID" value="GMS82158.1"/>
    <property type="molecule type" value="Genomic_DNA"/>
</dbReference>
<organism evidence="1 2">
    <name type="scientific">Pristionchus entomophagus</name>
    <dbReference type="NCBI Taxonomy" id="358040"/>
    <lineage>
        <taxon>Eukaryota</taxon>
        <taxon>Metazoa</taxon>
        <taxon>Ecdysozoa</taxon>
        <taxon>Nematoda</taxon>
        <taxon>Chromadorea</taxon>
        <taxon>Rhabditida</taxon>
        <taxon>Rhabditina</taxon>
        <taxon>Diplogasteromorpha</taxon>
        <taxon>Diplogasteroidea</taxon>
        <taxon>Neodiplogasteridae</taxon>
        <taxon>Pristionchus</taxon>
    </lineage>
</organism>
<name>A0AAV5SGJ5_9BILA</name>
<evidence type="ECO:0000313" key="1">
    <source>
        <dbReference type="EMBL" id="GMS82158.1"/>
    </source>
</evidence>
<proteinExistence type="predicted"/>
<accession>A0AAV5SGJ5</accession>
<sequence length="151" mass="17333">MAKMQAIGYRLSRIEDQISNTRWECGAADIFEYFGVRSAKNVVIGLSQALKGHPVVQFFVVHLGQLHGCVFLLFLRRGVRQLSECCVHCLAESKPRERVNDDVTAEVEVVEVVREVMKDNPEVTVRLGRRVGECSLEQLYYLHDVEWRVQQ</sequence>